<protein>
    <submittedName>
        <fullName evidence="1">Uncharacterized protein</fullName>
    </submittedName>
</protein>
<dbReference type="Proteomes" id="UP001162483">
    <property type="component" value="Unassembled WGS sequence"/>
</dbReference>
<gene>
    <name evidence="1" type="ORF">SPARVUS_LOCUS985473</name>
</gene>
<keyword evidence="2" id="KW-1185">Reference proteome</keyword>
<name>A0ABN9AL41_9NEOB</name>
<comment type="caution">
    <text evidence="1">The sequence shown here is derived from an EMBL/GenBank/DDBJ whole genome shotgun (WGS) entry which is preliminary data.</text>
</comment>
<sequence length="49" mass="5799">RNFPFWVELRFKGLLPRSSLGLEPFRGGGERVPEFDRYRLPIAVGRPRR</sequence>
<evidence type="ECO:0000313" key="1">
    <source>
        <dbReference type="EMBL" id="CAI9536144.1"/>
    </source>
</evidence>
<proteinExistence type="predicted"/>
<feature type="non-terminal residue" evidence="1">
    <location>
        <position position="1"/>
    </location>
</feature>
<reference evidence="1" key="1">
    <citation type="submission" date="2023-05" db="EMBL/GenBank/DDBJ databases">
        <authorList>
            <person name="Stuckert A."/>
        </authorList>
    </citation>
    <scope>NUCLEOTIDE SEQUENCE</scope>
</reference>
<organism evidence="1 2">
    <name type="scientific">Staurois parvus</name>
    <dbReference type="NCBI Taxonomy" id="386267"/>
    <lineage>
        <taxon>Eukaryota</taxon>
        <taxon>Metazoa</taxon>
        <taxon>Chordata</taxon>
        <taxon>Craniata</taxon>
        <taxon>Vertebrata</taxon>
        <taxon>Euteleostomi</taxon>
        <taxon>Amphibia</taxon>
        <taxon>Batrachia</taxon>
        <taxon>Anura</taxon>
        <taxon>Neobatrachia</taxon>
        <taxon>Ranoidea</taxon>
        <taxon>Ranidae</taxon>
        <taxon>Staurois</taxon>
    </lineage>
</organism>
<dbReference type="EMBL" id="CATNWA010000302">
    <property type="protein sequence ID" value="CAI9536144.1"/>
    <property type="molecule type" value="Genomic_DNA"/>
</dbReference>
<accession>A0ABN9AL41</accession>
<evidence type="ECO:0000313" key="2">
    <source>
        <dbReference type="Proteomes" id="UP001162483"/>
    </source>
</evidence>